<keyword evidence="2" id="KW-1185">Reference proteome</keyword>
<gene>
    <name evidence="1" type="ORF">ACFOUP_13185</name>
</gene>
<reference evidence="2" key="1">
    <citation type="journal article" date="2019" name="Int. J. Syst. Evol. Microbiol.">
        <title>The Global Catalogue of Microorganisms (GCM) 10K type strain sequencing project: providing services to taxonomists for standard genome sequencing and annotation.</title>
        <authorList>
            <consortium name="The Broad Institute Genomics Platform"/>
            <consortium name="The Broad Institute Genome Sequencing Center for Infectious Disease"/>
            <person name="Wu L."/>
            <person name="Ma J."/>
        </authorList>
    </citation>
    <scope>NUCLEOTIDE SEQUENCE [LARGE SCALE GENOMIC DNA]</scope>
    <source>
        <strain evidence="2">CECT 8551</strain>
    </source>
</reference>
<comment type="caution">
    <text evidence="1">The sequence shown here is derived from an EMBL/GenBank/DDBJ whole genome shotgun (WGS) entry which is preliminary data.</text>
</comment>
<dbReference type="Pfam" id="PF09674">
    <property type="entry name" value="DUF2400"/>
    <property type="match status" value="1"/>
</dbReference>
<evidence type="ECO:0000313" key="1">
    <source>
        <dbReference type="EMBL" id="MFC3977334.1"/>
    </source>
</evidence>
<name>A0ABV8EMT8_9BACT</name>
<dbReference type="Proteomes" id="UP001595766">
    <property type="component" value="Unassembled WGS sequence"/>
</dbReference>
<protein>
    <submittedName>
        <fullName evidence="1">TIGR02757 family protein</fullName>
    </submittedName>
</protein>
<organism evidence="1 2">
    <name type="scientific">Belliella kenyensis</name>
    <dbReference type="NCBI Taxonomy" id="1472724"/>
    <lineage>
        <taxon>Bacteria</taxon>
        <taxon>Pseudomonadati</taxon>
        <taxon>Bacteroidota</taxon>
        <taxon>Cytophagia</taxon>
        <taxon>Cytophagales</taxon>
        <taxon>Cyclobacteriaceae</taxon>
        <taxon>Belliella</taxon>
    </lineage>
</organism>
<accession>A0ABV8EMT8</accession>
<dbReference type="EMBL" id="JBHSAV010000056">
    <property type="protein sequence ID" value="MFC3977334.1"/>
    <property type="molecule type" value="Genomic_DNA"/>
</dbReference>
<sequence length="254" mass="30079">MDLKDFLDSKVEVYNRPDFITLDPISIPHRFSKKQDVEISGFIASILAWGQRKTIINKCLELFSMMDNAPYDFVLNHSEDDLKPFLNFKHRTFNDLDTLYFIAFFSWYYRNHESLESAFLLGYNEDVDIMERLLTNFHDFFFQLPDAPTRTRKHIATPKRKAACKRINMFLRWMVRKDKRGVDFGIWNTIKPSQLICPCDLHVDRVGRKLGLISRKQTDWLTAVELTDKLREFDPIDPVKYDFALFGLGIEEKF</sequence>
<dbReference type="InterPro" id="IPR014127">
    <property type="entry name" value="CHP02757"/>
</dbReference>
<evidence type="ECO:0000313" key="2">
    <source>
        <dbReference type="Proteomes" id="UP001595766"/>
    </source>
</evidence>
<dbReference type="NCBIfam" id="TIGR02757">
    <property type="entry name" value="TIGR02757 family protein"/>
    <property type="match status" value="1"/>
</dbReference>
<proteinExistence type="predicted"/>
<dbReference type="RefSeq" id="WP_241297370.1">
    <property type="nucleotide sequence ID" value="NZ_JAKZGR010000020.1"/>
</dbReference>